<dbReference type="PANTHER" id="PTHR43708">
    <property type="entry name" value="CONSERVED EXPRESSED OXIDOREDUCTASE (EUROFUNG)"/>
    <property type="match status" value="1"/>
</dbReference>
<dbReference type="AlphaFoldDB" id="S3BVC7"/>
<dbReference type="PANTHER" id="PTHR43708:SF1">
    <property type="entry name" value="GALACTOSE_LACTOSE METABOLISM REGULATORY PROTEIN GAL80"/>
    <property type="match status" value="1"/>
</dbReference>
<dbReference type="OMA" id="RIEVHDF"/>
<proteinExistence type="predicted"/>
<dbReference type="SUPFAM" id="SSF55347">
    <property type="entry name" value="Glyceraldehyde-3-phosphate dehydrogenase-like, C-terminal domain"/>
    <property type="match status" value="1"/>
</dbReference>
<dbReference type="Pfam" id="PF01408">
    <property type="entry name" value="GFO_IDH_MocA"/>
    <property type="match status" value="1"/>
</dbReference>
<dbReference type="EMBL" id="KE148157">
    <property type="protein sequence ID" value="EPE05174.1"/>
    <property type="molecule type" value="Genomic_DNA"/>
</dbReference>
<protein>
    <submittedName>
        <fullName evidence="3">Oxidoreductase family protein</fullName>
    </submittedName>
</protein>
<evidence type="ECO:0000259" key="2">
    <source>
        <dbReference type="Pfam" id="PF22685"/>
    </source>
</evidence>
<dbReference type="STRING" id="1262450.S3BVC7"/>
<name>S3BVC7_OPHP1</name>
<evidence type="ECO:0000313" key="4">
    <source>
        <dbReference type="Proteomes" id="UP000016923"/>
    </source>
</evidence>
<sequence length="418" mass="44420">MATKVAIVGLSARGATGWGSNAHLPYLLSERGRQNFTIVALLNSSDSAARGAIAQFELAATVKPYGDAQTFADDVLAKKIDVDLVVVSTRVDVHYPAIQPLLKTAANAGKKADGLKVLVEWPLTSNVDDARELTGLAASAGIKTAVALQGRFAPWYRAIRDVILAGKIGRVLSSEASGYGGSLSRTSIPEALAYFVDRSFGGNLHTIGLGHLIDTIQATIGELDPARTTALTQLQRPDVHVRRATADGSSETVEIKKANVPDLIAVLGRLSPLAVPGAKAPSPYLDGSATLSVRLRRGEPFLGQPAYVWTINGEKGEIRLVAESGPSTQAFGGGNNNTGPSAINVEVHDFETNKVTTVPWEWQDWQSALTSVPARNIGSVYEALLAHGDADPAHEHATFADALARQEQLESYLKDFEE</sequence>
<dbReference type="InterPro" id="IPR000683">
    <property type="entry name" value="Gfo/Idh/MocA-like_OxRdtase_N"/>
</dbReference>
<evidence type="ECO:0000259" key="1">
    <source>
        <dbReference type="Pfam" id="PF01408"/>
    </source>
</evidence>
<gene>
    <name evidence="3" type="ORF">F503_03779</name>
</gene>
<dbReference type="VEuPathDB" id="FungiDB:F503_03779"/>
<dbReference type="eggNOG" id="KOG2741">
    <property type="taxonomic scope" value="Eukaryota"/>
</dbReference>
<dbReference type="GO" id="GO:0000166">
    <property type="term" value="F:nucleotide binding"/>
    <property type="evidence" value="ECO:0007669"/>
    <property type="project" value="InterPro"/>
</dbReference>
<evidence type="ECO:0000313" key="3">
    <source>
        <dbReference type="EMBL" id="EPE05174.1"/>
    </source>
</evidence>
<dbReference type="Proteomes" id="UP000016923">
    <property type="component" value="Unassembled WGS sequence"/>
</dbReference>
<dbReference type="OrthoDB" id="446809at2759"/>
<dbReference type="Pfam" id="PF22685">
    <property type="entry name" value="Gal80p_C-like"/>
    <property type="match status" value="1"/>
</dbReference>
<organism evidence="3 4">
    <name type="scientific">Ophiostoma piceae (strain UAMH 11346)</name>
    <name type="common">Sap stain fungus</name>
    <dbReference type="NCBI Taxonomy" id="1262450"/>
    <lineage>
        <taxon>Eukaryota</taxon>
        <taxon>Fungi</taxon>
        <taxon>Dikarya</taxon>
        <taxon>Ascomycota</taxon>
        <taxon>Pezizomycotina</taxon>
        <taxon>Sordariomycetes</taxon>
        <taxon>Sordariomycetidae</taxon>
        <taxon>Ophiostomatales</taxon>
        <taxon>Ophiostomataceae</taxon>
        <taxon>Ophiostoma</taxon>
    </lineage>
</organism>
<dbReference type="SUPFAM" id="SSF51735">
    <property type="entry name" value="NAD(P)-binding Rossmann-fold domains"/>
    <property type="match status" value="1"/>
</dbReference>
<feature type="domain" description="Gfo/Idh/MocA-like oxidoreductase N-terminal" evidence="1">
    <location>
        <begin position="4"/>
        <end position="146"/>
    </location>
</feature>
<keyword evidence="4" id="KW-1185">Reference proteome</keyword>
<dbReference type="InterPro" id="IPR055080">
    <property type="entry name" value="Gal80p-like_C"/>
</dbReference>
<dbReference type="HOGENOM" id="CLU_023194_25_2_1"/>
<dbReference type="InterPro" id="IPR051317">
    <property type="entry name" value="Gfo/Idh/MocA_oxidoreduct"/>
</dbReference>
<dbReference type="Gene3D" id="3.30.360.10">
    <property type="entry name" value="Dihydrodipicolinate Reductase, domain 2"/>
    <property type="match status" value="1"/>
</dbReference>
<accession>S3BVC7</accession>
<dbReference type="InterPro" id="IPR036291">
    <property type="entry name" value="NAD(P)-bd_dom_sf"/>
</dbReference>
<reference evidence="3 4" key="1">
    <citation type="journal article" date="2013" name="BMC Genomics">
        <title>The genome and transcriptome of the pine saprophyte Ophiostoma piceae, and a comparison with the bark beetle-associated pine pathogen Grosmannia clavigera.</title>
        <authorList>
            <person name="Haridas S."/>
            <person name="Wang Y."/>
            <person name="Lim L."/>
            <person name="Massoumi Alamouti S."/>
            <person name="Jackman S."/>
            <person name="Docking R."/>
            <person name="Robertson G."/>
            <person name="Birol I."/>
            <person name="Bohlmann J."/>
            <person name="Breuil C."/>
        </authorList>
    </citation>
    <scope>NUCLEOTIDE SEQUENCE [LARGE SCALE GENOMIC DNA]</scope>
    <source>
        <strain evidence="3 4">UAMH 11346</strain>
    </source>
</reference>
<dbReference type="Gene3D" id="3.40.50.720">
    <property type="entry name" value="NAD(P)-binding Rossmann-like Domain"/>
    <property type="match status" value="1"/>
</dbReference>
<feature type="domain" description="Gal80p-like C-terminal" evidence="2">
    <location>
        <begin position="157"/>
        <end position="320"/>
    </location>
</feature>